<dbReference type="Proteomes" id="UP000615446">
    <property type="component" value="Unassembled WGS sequence"/>
</dbReference>
<protein>
    <submittedName>
        <fullName evidence="1">Uncharacterized protein</fullName>
    </submittedName>
</protein>
<accession>A0A8H3R4L5</accession>
<evidence type="ECO:0000313" key="2">
    <source>
        <dbReference type="Proteomes" id="UP000615446"/>
    </source>
</evidence>
<dbReference type="EMBL" id="BLAL01000315">
    <property type="protein sequence ID" value="GET02698.1"/>
    <property type="molecule type" value="Genomic_DNA"/>
</dbReference>
<dbReference type="AlphaFoldDB" id="A0A8H3R4L5"/>
<evidence type="ECO:0000313" key="1">
    <source>
        <dbReference type="EMBL" id="GET02698.1"/>
    </source>
</evidence>
<gene>
    <name evidence="1" type="ORF">RCL2_002907000</name>
</gene>
<reference evidence="1" key="1">
    <citation type="submission" date="2019-10" db="EMBL/GenBank/DDBJ databases">
        <title>Conservation and host-specific expression of non-tandemly repeated heterogenous ribosome RNA gene in arbuscular mycorrhizal fungi.</title>
        <authorList>
            <person name="Maeda T."/>
            <person name="Kobayashi Y."/>
            <person name="Nakagawa T."/>
            <person name="Ezawa T."/>
            <person name="Yamaguchi K."/>
            <person name="Bino T."/>
            <person name="Nishimoto Y."/>
            <person name="Shigenobu S."/>
            <person name="Kawaguchi M."/>
        </authorList>
    </citation>
    <scope>NUCLEOTIDE SEQUENCE</scope>
    <source>
        <strain evidence="1">HR1</strain>
    </source>
</reference>
<organism evidence="1 2">
    <name type="scientific">Rhizophagus clarus</name>
    <dbReference type="NCBI Taxonomy" id="94130"/>
    <lineage>
        <taxon>Eukaryota</taxon>
        <taxon>Fungi</taxon>
        <taxon>Fungi incertae sedis</taxon>
        <taxon>Mucoromycota</taxon>
        <taxon>Glomeromycotina</taxon>
        <taxon>Glomeromycetes</taxon>
        <taxon>Glomerales</taxon>
        <taxon>Glomeraceae</taxon>
        <taxon>Rhizophagus</taxon>
    </lineage>
</organism>
<name>A0A8H3R4L5_9GLOM</name>
<proteinExistence type="predicted"/>
<comment type="caution">
    <text evidence="1">The sequence shown here is derived from an EMBL/GenBank/DDBJ whole genome shotgun (WGS) entry which is preliminary data.</text>
</comment>
<sequence>MVTIIEKVDKCWNTTTKIERHDKITIYHEDIKDATDDVCTIISKWYNHLLTKYNEDLNTKDQYDHIGKLFKDKRRSTTSRLIEKSAELRLNKNELLESVLIKETEMQ</sequence>